<dbReference type="Gene3D" id="4.10.240.10">
    <property type="entry name" value="Zn(2)-C6 fungal-type DNA-binding domain"/>
    <property type="match status" value="1"/>
</dbReference>
<feature type="compositionally biased region" description="Basic residues" evidence="2">
    <location>
        <begin position="78"/>
        <end position="90"/>
    </location>
</feature>
<dbReference type="GO" id="GO:0008270">
    <property type="term" value="F:zinc ion binding"/>
    <property type="evidence" value="ECO:0007669"/>
    <property type="project" value="InterPro"/>
</dbReference>
<dbReference type="InterPro" id="IPR036864">
    <property type="entry name" value="Zn2-C6_fun-type_DNA-bd_sf"/>
</dbReference>
<dbReference type="PANTHER" id="PTHR47784:SF7">
    <property type="entry name" value="ZN(II)2CYS6 TRANSCRIPTION FACTOR (EUROFUNG)"/>
    <property type="match status" value="1"/>
</dbReference>
<dbReference type="InterPro" id="IPR021858">
    <property type="entry name" value="Fun_TF"/>
</dbReference>
<evidence type="ECO:0000313" key="4">
    <source>
        <dbReference type="EMBL" id="CRK10402.1"/>
    </source>
</evidence>
<reference evidence="5" key="1">
    <citation type="submission" date="2015-05" db="EMBL/GenBank/DDBJ databases">
        <authorList>
            <person name="Fogelqvist Johan"/>
        </authorList>
    </citation>
    <scope>NUCLEOTIDE SEQUENCE [LARGE SCALE GENOMIC DNA]</scope>
</reference>
<dbReference type="PROSITE" id="PS50048">
    <property type="entry name" value="ZN2_CY6_FUNGAL_2"/>
    <property type="match status" value="1"/>
</dbReference>
<dbReference type="Proteomes" id="UP000045706">
    <property type="component" value="Unassembled WGS sequence"/>
</dbReference>
<accession>A0A0G4KM27</accession>
<dbReference type="GO" id="GO:0001228">
    <property type="term" value="F:DNA-binding transcription activator activity, RNA polymerase II-specific"/>
    <property type="evidence" value="ECO:0007669"/>
    <property type="project" value="TreeGrafter"/>
</dbReference>
<feature type="domain" description="Zn(2)-C6 fungal-type" evidence="3">
    <location>
        <begin position="184"/>
        <end position="214"/>
    </location>
</feature>
<evidence type="ECO:0000256" key="1">
    <source>
        <dbReference type="ARBA" id="ARBA00023242"/>
    </source>
</evidence>
<dbReference type="SMART" id="SM00066">
    <property type="entry name" value="GAL4"/>
    <property type="match status" value="1"/>
</dbReference>
<sequence>MDPTQPQMPALLPIMMAVPPEDFDYGAFLDDGDMEFGISDAYPNASGSDPDSALNLSSSSVEFRFSDTTVVPSTQKKLERRGHTKSRRGTPSRLANMDSTQPQMPALLPITMAVPPDDFDYGAFLDGDMEFGISDEYLNASGADPDSAPNMSSSSVEFRSSDTAVVSSPQKKLERRGHTKSRRGCFNCKRRRIKCQETHPACGHCRKSGLQCEYPSLPQITHQPQHKIPIFTMEDMRFFQHFLLQCYPHHPLGNENVWTHEVPCLSQTHPYLMHAILGLAACELRKQDPSVLPQAMVHRTKAIRAMKKSIAGLPRRGLTHEQANALISACFALTFQSVLLEDGMPEYMAFIRGIVVVGMQMATRRIRPIFSNIMEEDANALMQPVMEKLAPLPRAWVDGAVAGIENLASLCGAPDSTATEYHARLLDMAVTLRRSSWEGYQCMKAHYGWWIMLPHERFQLVVDRGSQVMVLLAAHWIALKQIMAEITLHEYDVRQKAPADRDHTEEGMLRWLRHLNRQVDAAHRNYNAWPEWVVQQLDRDLSFFGQRM</sequence>
<evidence type="ECO:0000259" key="3">
    <source>
        <dbReference type="PROSITE" id="PS50048"/>
    </source>
</evidence>
<dbReference type="PANTHER" id="PTHR47784">
    <property type="entry name" value="STEROL UPTAKE CONTROL PROTEIN 2"/>
    <property type="match status" value="1"/>
</dbReference>
<dbReference type="InterPro" id="IPR053157">
    <property type="entry name" value="Sterol_Uptake_Regulator"/>
</dbReference>
<keyword evidence="1" id="KW-0539">Nucleus</keyword>
<dbReference type="PROSITE" id="PS00463">
    <property type="entry name" value="ZN2_CY6_FUNGAL_1"/>
    <property type="match status" value="1"/>
</dbReference>
<dbReference type="Pfam" id="PF11951">
    <property type="entry name" value="Fungal_trans_2"/>
    <property type="match status" value="1"/>
</dbReference>
<dbReference type="EMBL" id="CVQI01001669">
    <property type="protein sequence ID" value="CRK10402.1"/>
    <property type="molecule type" value="Genomic_DNA"/>
</dbReference>
<proteinExistence type="predicted"/>
<dbReference type="CDD" id="cd00067">
    <property type="entry name" value="GAL4"/>
    <property type="match status" value="1"/>
</dbReference>
<feature type="compositionally biased region" description="Polar residues" evidence="2">
    <location>
        <begin position="149"/>
        <end position="170"/>
    </location>
</feature>
<feature type="region of interest" description="Disordered" evidence="2">
    <location>
        <begin position="72"/>
        <end position="99"/>
    </location>
</feature>
<evidence type="ECO:0000313" key="5">
    <source>
        <dbReference type="Proteomes" id="UP000045706"/>
    </source>
</evidence>
<name>A0A0G4KM27_VERLO</name>
<protein>
    <recommendedName>
        <fullName evidence="3">Zn(2)-C6 fungal-type domain-containing protein</fullName>
    </recommendedName>
</protein>
<gene>
    <name evidence="4" type="ORF">BN1723_009130</name>
</gene>
<dbReference type="Pfam" id="PF00172">
    <property type="entry name" value="Zn_clus"/>
    <property type="match status" value="1"/>
</dbReference>
<evidence type="ECO:0000256" key="2">
    <source>
        <dbReference type="SAM" id="MobiDB-lite"/>
    </source>
</evidence>
<dbReference type="AlphaFoldDB" id="A0A0G4KM27"/>
<feature type="region of interest" description="Disordered" evidence="2">
    <location>
        <begin position="140"/>
        <end position="176"/>
    </location>
</feature>
<dbReference type="SUPFAM" id="SSF57701">
    <property type="entry name" value="Zn2/Cys6 DNA-binding domain"/>
    <property type="match status" value="1"/>
</dbReference>
<organism evidence="4 5">
    <name type="scientific">Verticillium longisporum</name>
    <name type="common">Verticillium dahliae var. longisporum</name>
    <dbReference type="NCBI Taxonomy" id="100787"/>
    <lineage>
        <taxon>Eukaryota</taxon>
        <taxon>Fungi</taxon>
        <taxon>Dikarya</taxon>
        <taxon>Ascomycota</taxon>
        <taxon>Pezizomycotina</taxon>
        <taxon>Sordariomycetes</taxon>
        <taxon>Hypocreomycetidae</taxon>
        <taxon>Glomerellales</taxon>
        <taxon>Plectosphaerellaceae</taxon>
        <taxon>Verticillium</taxon>
    </lineage>
</organism>
<dbReference type="InterPro" id="IPR001138">
    <property type="entry name" value="Zn2Cys6_DnaBD"/>
</dbReference>